<protein>
    <submittedName>
        <fullName evidence="1">Uncharacterized protein</fullName>
    </submittedName>
</protein>
<proteinExistence type="predicted"/>
<comment type="caution">
    <text evidence="1">The sequence shown here is derived from an EMBL/GenBank/DDBJ whole genome shotgun (WGS) entry which is preliminary data.</text>
</comment>
<dbReference type="EMBL" id="JAUEPU010000011">
    <property type="protein sequence ID" value="KAK0498199.1"/>
    <property type="molecule type" value="Genomic_DNA"/>
</dbReference>
<feature type="non-terminal residue" evidence="1">
    <location>
        <position position="87"/>
    </location>
</feature>
<name>A0AA39QAL9_9AGAR</name>
<gene>
    <name evidence="1" type="ORF">EDD18DRAFT_1015178</name>
</gene>
<sequence>TPVTPPRQHHMYILSTITKALKVWSLAAKLEKNCWIKDENMTRETITIKHMDDPVAYLDPGLDAASFIMIEDEEIQALCTLSFANKF</sequence>
<organism evidence="1 2">
    <name type="scientific">Armillaria luteobubalina</name>
    <dbReference type="NCBI Taxonomy" id="153913"/>
    <lineage>
        <taxon>Eukaryota</taxon>
        <taxon>Fungi</taxon>
        <taxon>Dikarya</taxon>
        <taxon>Basidiomycota</taxon>
        <taxon>Agaricomycotina</taxon>
        <taxon>Agaricomycetes</taxon>
        <taxon>Agaricomycetidae</taxon>
        <taxon>Agaricales</taxon>
        <taxon>Marasmiineae</taxon>
        <taxon>Physalacriaceae</taxon>
        <taxon>Armillaria</taxon>
    </lineage>
</organism>
<keyword evidence="2" id="KW-1185">Reference proteome</keyword>
<accession>A0AA39QAL9</accession>
<feature type="non-terminal residue" evidence="1">
    <location>
        <position position="1"/>
    </location>
</feature>
<dbReference type="AlphaFoldDB" id="A0AA39QAL9"/>
<evidence type="ECO:0000313" key="1">
    <source>
        <dbReference type="EMBL" id="KAK0498199.1"/>
    </source>
</evidence>
<reference evidence="1" key="1">
    <citation type="submission" date="2023-06" db="EMBL/GenBank/DDBJ databases">
        <authorList>
            <consortium name="Lawrence Berkeley National Laboratory"/>
            <person name="Ahrendt S."/>
            <person name="Sahu N."/>
            <person name="Indic B."/>
            <person name="Wong-Bajracharya J."/>
            <person name="Merenyi Z."/>
            <person name="Ke H.-M."/>
            <person name="Monk M."/>
            <person name="Kocsube S."/>
            <person name="Drula E."/>
            <person name="Lipzen A."/>
            <person name="Balint B."/>
            <person name="Henrissat B."/>
            <person name="Andreopoulos B."/>
            <person name="Martin F.M."/>
            <person name="Harder C.B."/>
            <person name="Rigling D."/>
            <person name="Ford K.L."/>
            <person name="Foster G.D."/>
            <person name="Pangilinan J."/>
            <person name="Papanicolaou A."/>
            <person name="Barry K."/>
            <person name="LaButti K."/>
            <person name="Viragh M."/>
            <person name="Koriabine M."/>
            <person name="Yan M."/>
            <person name="Riley R."/>
            <person name="Champramary S."/>
            <person name="Plett K.L."/>
            <person name="Tsai I.J."/>
            <person name="Slot J."/>
            <person name="Sipos G."/>
            <person name="Plett J."/>
            <person name="Nagy L.G."/>
            <person name="Grigoriev I.V."/>
        </authorList>
    </citation>
    <scope>NUCLEOTIDE SEQUENCE</scope>
    <source>
        <strain evidence="1">HWK02</strain>
    </source>
</reference>
<dbReference type="Proteomes" id="UP001175228">
    <property type="component" value="Unassembled WGS sequence"/>
</dbReference>
<evidence type="ECO:0000313" key="2">
    <source>
        <dbReference type="Proteomes" id="UP001175228"/>
    </source>
</evidence>